<dbReference type="InterPro" id="IPR029058">
    <property type="entry name" value="AB_hydrolase_fold"/>
</dbReference>
<accession>A0ABT2H131</accession>
<reference evidence="3" key="1">
    <citation type="submission" date="2022-08" db="EMBL/GenBank/DDBJ databases">
        <authorList>
            <person name="Deng Y."/>
            <person name="Han X.-F."/>
            <person name="Zhang Y.-Q."/>
        </authorList>
    </citation>
    <scope>NUCLEOTIDE SEQUENCE</scope>
    <source>
        <strain evidence="3">CPCC 203386</strain>
    </source>
</reference>
<dbReference type="Proteomes" id="UP001165586">
    <property type="component" value="Unassembled WGS sequence"/>
</dbReference>
<protein>
    <submittedName>
        <fullName evidence="3">Dienelactone hydrolase family protein</fullName>
    </submittedName>
</protein>
<dbReference type="EMBL" id="JANLCJ010000002">
    <property type="protein sequence ID" value="MCS5733643.1"/>
    <property type="molecule type" value="Genomic_DNA"/>
</dbReference>
<organism evidence="3 4">
    <name type="scientific">Herbiconiux daphne</name>
    <dbReference type="NCBI Taxonomy" id="2970914"/>
    <lineage>
        <taxon>Bacteria</taxon>
        <taxon>Bacillati</taxon>
        <taxon>Actinomycetota</taxon>
        <taxon>Actinomycetes</taxon>
        <taxon>Micrococcales</taxon>
        <taxon>Microbacteriaceae</taxon>
        <taxon>Herbiconiux</taxon>
    </lineage>
</organism>
<dbReference type="Pfam" id="PF01738">
    <property type="entry name" value="DLH"/>
    <property type="match status" value="1"/>
</dbReference>
<dbReference type="InterPro" id="IPR050261">
    <property type="entry name" value="FrsA_esterase"/>
</dbReference>
<gene>
    <name evidence="3" type="ORF">N1032_07815</name>
</gene>
<evidence type="ECO:0000313" key="3">
    <source>
        <dbReference type="EMBL" id="MCS5733643.1"/>
    </source>
</evidence>
<evidence type="ECO:0000259" key="2">
    <source>
        <dbReference type="Pfam" id="PF01738"/>
    </source>
</evidence>
<keyword evidence="4" id="KW-1185">Reference proteome</keyword>
<evidence type="ECO:0000313" key="4">
    <source>
        <dbReference type="Proteomes" id="UP001165586"/>
    </source>
</evidence>
<name>A0ABT2H131_9MICO</name>
<dbReference type="SUPFAM" id="SSF53474">
    <property type="entry name" value="alpha/beta-Hydrolases"/>
    <property type="match status" value="1"/>
</dbReference>
<comment type="similarity">
    <text evidence="1">Belongs to the AB hydrolase superfamily.</text>
</comment>
<dbReference type="Gene3D" id="3.40.50.1820">
    <property type="entry name" value="alpha/beta hydrolase"/>
    <property type="match status" value="1"/>
</dbReference>
<dbReference type="PANTHER" id="PTHR22946:SF0">
    <property type="entry name" value="DIENELACTONE HYDROLASE DOMAIN-CONTAINING PROTEIN"/>
    <property type="match status" value="1"/>
</dbReference>
<feature type="domain" description="Dienelactone hydrolase" evidence="2">
    <location>
        <begin position="40"/>
        <end position="252"/>
    </location>
</feature>
<sequence length="254" mass="27246">MTLDYRPEHLDLLDTVPLSPGSVIQTEGVAYDESGAPLDGLLVWDAAADGPRPGVLVLHDWTGEGEYVRTRARMLARLGYVAFTADIYGTGIRPVSDAAAEQAHAFYADLPLLRERVRAGFEVLRHDPRVDPERIAVIGYCFGGSAAVEFARTGAAVVGTVSFHGGLITHEPADVAAIAAPLLVLTGAADPVVPDAAVVAFEDELRTAPELDWQIVSYSGAPHAFTLPSTPNYRPKADRRSWVALQQFLAEVFG</sequence>
<dbReference type="PANTHER" id="PTHR22946">
    <property type="entry name" value="DIENELACTONE HYDROLASE DOMAIN-CONTAINING PROTEIN-RELATED"/>
    <property type="match status" value="1"/>
</dbReference>
<evidence type="ECO:0000256" key="1">
    <source>
        <dbReference type="ARBA" id="ARBA00008645"/>
    </source>
</evidence>
<dbReference type="RefSeq" id="WP_259538460.1">
    <property type="nucleotide sequence ID" value="NZ_JANLCJ010000002.1"/>
</dbReference>
<dbReference type="GO" id="GO:0016787">
    <property type="term" value="F:hydrolase activity"/>
    <property type="evidence" value="ECO:0007669"/>
    <property type="project" value="UniProtKB-KW"/>
</dbReference>
<proteinExistence type="inferred from homology"/>
<dbReference type="InterPro" id="IPR002925">
    <property type="entry name" value="Dienelactn_hydro"/>
</dbReference>
<keyword evidence="3" id="KW-0378">Hydrolase</keyword>
<comment type="caution">
    <text evidence="3">The sequence shown here is derived from an EMBL/GenBank/DDBJ whole genome shotgun (WGS) entry which is preliminary data.</text>
</comment>